<evidence type="ECO:0000256" key="2">
    <source>
        <dbReference type="HAMAP-Rule" id="MF_00460"/>
    </source>
</evidence>
<comment type="similarity">
    <text evidence="1 2">Belongs to the UPF0125 (RnfH) family.</text>
</comment>
<proteinExistence type="inferred from homology"/>
<dbReference type="PANTHER" id="PTHR37483">
    <property type="entry name" value="UPF0125 PROTEIN RATB"/>
    <property type="match status" value="1"/>
</dbReference>
<dbReference type="InterPro" id="IPR005346">
    <property type="entry name" value="RnfH"/>
</dbReference>
<gene>
    <name evidence="3" type="primary">ratB</name>
    <name evidence="3" type="ORF">ERCICURV3402_562</name>
</gene>
<organism evidence="3 4">
    <name type="scientific">Candidatus Erwinia haradaeae</name>
    <dbReference type="NCBI Taxonomy" id="1922217"/>
    <lineage>
        <taxon>Bacteria</taxon>
        <taxon>Pseudomonadati</taxon>
        <taxon>Pseudomonadota</taxon>
        <taxon>Gammaproteobacteria</taxon>
        <taxon>Enterobacterales</taxon>
        <taxon>Erwiniaceae</taxon>
        <taxon>Erwinia</taxon>
    </lineage>
</organism>
<dbReference type="EMBL" id="LR217713">
    <property type="protein sequence ID" value="VFP82204.1"/>
    <property type="molecule type" value="Genomic_DNA"/>
</dbReference>
<dbReference type="SUPFAM" id="SSF54285">
    <property type="entry name" value="MoaD/ThiS"/>
    <property type="match status" value="1"/>
</dbReference>
<evidence type="ECO:0000256" key="1">
    <source>
        <dbReference type="ARBA" id="ARBA00010645"/>
    </source>
</evidence>
<sequence length="96" mass="11211">MTKIIVDVVYALPHKQYCYHLTIEEGSTVEQTIIKSGILTTRKDIILQKNKFGIFGNLVKLSTQVHNGDRVEIYRPLGKNYRNLLHQQKNRPIYKK</sequence>
<evidence type="ECO:0000313" key="3">
    <source>
        <dbReference type="EMBL" id="VFP82204.1"/>
    </source>
</evidence>
<accession>A0A451D920</accession>
<evidence type="ECO:0000313" key="4">
    <source>
        <dbReference type="Proteomes" id="UP000294441"/>
    </source>
</evidence>
<dbReference type="NCBIfam" id="NF002490">
    <property type="entry name" value="PRK01777.1"/>
    <property type="match status" value="1"/>
</dbReference>
<dbReference type="Proteomes" id="UP000294441">
    <property type="component" value="Chromosome 1"/>
</dbReference>
<protein>
    <recommendedName>
        <fullName evidence="2">UPF0125 protein ERCICURV3402_562</fullName>
    </recommendedName>
</protein>
<dbReference type="HAMAP" id="MF_00460">
    <property type="entry name" value="UPF0125_RnfH"/>
    <property type="match status" value="1"/>
</dbReference>
<dbReference type="InterPro" id="IPR037021">
    <property type="entry name" value="RnfH_sf"/>
</dbReference>
<dbReference type="PANTHER" id="PTHR37483:SF1">
    <property type="entry name" value="UPF0125 PROTEIN RATB"/>
    <property type="match status" value="1"/>
</dbReference>
<dbReference type="InterPro" id="IPR016155">
    <property type="entry name" value="Mopterin_synth/thiamin_S_b"/>
</dbReference>
<reference evidence="3 4" key="1">
    <citation type="submission" date="2019-02" db="EMBL/GenBank/DDBJ databases">
        <authorList>
            <person name="Manzano-Marin A."/>
            <person name="Manzano-Marin A."/>
        </authorList>
    </citation>
    <scope>NUCLEOTIDE SEQUENCE [LARGE SCALE GENOMIC DNA]</scope>
    <source>
        <strain evidence="3 4">ErCicurvipes</strain>
    </source>
</reference>
<dbReference type="Pfam" id="PF03658">
    <property type="entry name" value="Ub-RnfH"/>
    <property type="match status" value="1"/>
</dbReference>
<dbReference type="Gene3D" id="3.10.20.280">
    <property type="entry name" value="RnfH-like"/>
    <property type="match status" value="1"/>
</dbReference>
<dbReference type="OrthoDB" id="9796575at2"/>
<name>A0A451D920_9GAMM</name>
<dbReference type="AlphaFoldDB" id="A0A451D920"/>